<evidence type="ECO:0000313" key="2">
    <source>
        <dbReference type="Proteomes" id="UP001198200"/>
    </source>
</evidence>
<evidence type="ECO:0000313" key="1">
    <source>
        <dbReference type="EMBL" id="MCC2221235.1"/>
    </source>
</evidence>
<name>A0AAE3E3T2_9FIRM</name>
<dbReference type="EMBL" id="JAJEQN010000011">
    <property type="protein sequence ID" value="MCC2221235.1"/>
    <property type="molecule type" value="Genomic_DNA"/>
</dbReference>
<dbReference type="RefSeq" id="WP_308731527.1">
    <property type="nucleotide sequence ID" value="NZ_JAJEQN010000011.1"/>
</dbReference>
<proteinExistence type="predicted"/>
<organism evidence="1 2">
    <name type="scientific">Anthropogastromicrobium aceti</name>
    <dbReference type="NCBI Taxonomy" id="2981768"/>
    <lineage>
        <taxon>Bacteria</taxon>
        <taxon>Bacillati</taxon>
        <taxon>Bacillota</taxon>
        <taxon>Clostridia</taxon>
        <taxon>Lachnospirales</taxon>
        <taxon>Lachnospiraceae</taxon>
        <taxon>Anthropogastromicrobium</taxon>
    </lineage>
</organism>
<dbReference type="AlphaFoldDB" id="A0AAE3E3T2"/>
<comment type="caution">
    <text evidence="1">The sequence shown here is derived from an EMBL/GenBank/DDBJ whole genome shotgun (WGS) entry which is preliminary data.</text>
</comment>
<protein>
    <submittedName>
        <fullName evidence="1">Uncharacterized protein</fullName>
    </submittedName>
</protein>
<accession>A0AAE3E3T2</accession>
<gene>
    <name evidence="1" type="ORF">LKD48_06170</name>
</gene>
<keyword evidence="2" id="KW-1185">Reference proteome</keyword>
<reference evidence="1 2" key="1">
    <citation type="submission" date="2021-10" db="EMBL/GenBank/DDBJ databases">
        <title>Anaerobic single-cell dispensing facilitates the cultivation of human gut bacteria.</title>
        <authorList>
            <person name="Afrizal A."/>
        </authorList>
    </citation>
    <scope>NUCLEOTIDE SEQUENCE [LARGE SCALE GENOMIC DNA]</scope>
    <source>
        <strain evidence="1 2">CLA-AA-H224</strain>
    </source>
</reference>
<sequence>MKKENLGSVKALKKQLGAAVAMVCVAAVALGSSTYAWFVTNNKVDATTTNISAQSNAAFMTITNGPTGANAVDTTHAVTQITGPIELYPATFGEQAGSTKGTFMTGYGTDLDNATLKGDLKSVGTPDEADGKEFAKKEQFNISSKGQNLNDLKVESVEGSKDATDGQLLKTAFRVLVTNSDASAWVVYGLGNNGYEIKLSSAADNSAPVLGTVTAGQNTLVNVYVYYEGSDTNIHTKNLQEDKLDESQSVKINFTATADNQ</sequence>
<dbReference type="Proteomes" id="UP001198200">
    <property type="component" value="Unassembled WGS sequence"/>
</dbReference>